<keyword evidence="9" id="KW-1185">Reference proteome</keyword>
<dbReference type="GO" id="GO:0005524">
    <property type="term" value="F:ATP binding"/>
    <property type="evidence" value="ECO:0007669"/>
    <property type="project" value="UniProtKB-KW"/>
</dbReference>
<organism evidence="8 9">
    <name type="scientific">Desulfomarina profundi</name>
    <dbReference type="NCBI Taxonomy" id="2772557"/>
    <lineage>
        <taxon>Bacteria</taxon>
        <taxon>Pseudomonadati</taxon>
        <taxon>Thermodesulfobacteriota</taxon>
        <taxon>Desulfobulbia</taxon>
        <taxon>Desulfobulbales</taxon>
        <taxon>Desulfobulbaceae</taxon>
        <taxon>Desulfomarina</taxon>
    </lineage>
</organism>
<dbReference type="InterPro" id="IPR002078">
    <property type="entry name" value="Sigma_54_int"/>
</dbReference>
<dbReference type="KEGG" id="dbk:DGMP_05790"/>
<evidence type="ECO:0000256" key="4">
    <source>
        <dbReference type="ARBA" id="ARBA00023163"/>
    </source>
</evidence>
<dbReference type="CDD" id="cd00009">
    <property type="entry name" value="AAA"/>
    <property type="match status" value="1"/>
</dbReference>
<gene>
    <name evidence="8" type="ORF">DGMP_05790</name>
</gene>
<dbReference type="EMBL" id="AP024086">
    <property type="protein sequence ID" value="BCL59886.1"/>
    <property type="molecule type" value="Genomic_DNA"/>
</dbReference>
<dbReference type="SMART" id="SM00448">
    <property type="entry name" value="REC"/>
    <property type="match status" value="1"/>
</dbReference>
<dbReference type="InterPro" id="IPR058031">
    <property type="entry name" value="AAA_lid_NorR"/>
</dbReference>
<dbReference type="PROSITE" id="PS50045">
    <property type="entry name" value="SIGMA54_INTERACT_4"/>
    <property type="match status" value="1"/>
</dbReference>
<evidence type="ECO:0000256" key="3">
    <source>
        <dbReference type="ARBA" id="ARBA00023015"/>
    </source>
</evidence>
<dbReference type="Pfam" id="PF00158">
    <property type="entry name" value="Sigma54_activat"/>
    <property type="match status" value="1"/>
</dbReference>
<name>A0A8D5JQC5_9BACT</name>
<dbReference type="GO" id="GO:0006355">
    <property type="term" value="P:regulation of DNA-templated transcription"/>
    <property type="evidence" value="ECO:0007669"/>
    <property type="project" value="InterPro"/>
</dbReference>
<keyword evidence="2" id="KW-0067">ATP-binding</keyword>
<accession>A0A8D5JQC5</accession>
<feature type="domain" description="Response regulatory" evidence="7">
    <location>
        <begin position="3"/>
        <end position="117"/>
    </location>
</feature>
<dbReference type="FunFam" id="3.40.50.300:FF:000006">
    <property type="entry name" value="DNA-binding transcriptional regulator NtrC"/>
    <property type="match status" value="1"/>
</dbReference>
<dbReference type="PROSITE" id="PS00676">
    <property type="entry name" value="SIGMA54_INTERACT_2"/>
    <property type="match status" value="1"/>
</dbReference>
<dbReference type="RefSeq" id="WP_228856063.1">
    <property type="nucleotide sequence ID" value="NZ_AP024086.1"/>
</dbReference>
<dbReference type="InterPro" id="IPR002197">
    <property type="entry name" value="HTH_Fis"/>
</dbReference>
<dbReference type="GO" id="GO:0000160">
    <property type="term" value="P:phosphorelay signal transduction system"/>
    <property type="evidence" value="ECO:0007669"/>
    <property type="project" value="InterPro"/>
</dbReference>
<evidence type="ECO:0000256" key="5">
    <source>
        <dbReference type="PROSITE-ProRule" id="PRU00169"/>
    </source>
</evidence>
<dbReference type="Pfam" id="PF00072">
    <property type="entry name" value="Response_reg"/>
    <property type="match status" value="1"/>
</dbReference>
<evidence type="ECO:0000256" key="1">
    <source>
        <dbReference type="ARBA" id="ARBA00022741"/>
    </source>
</evidence>
<dbReference type="CDD" id="cd00156">
    <property type="entry name" value="REC"/>
    <property type="match status" value="1"/>
</dbReference>
<dbReference type="InterPro" id="IPR003593">
    <property type="entry name" value="AAA+_ATPase"/>
</dbReference>
<evidence type="ECO:0000313" key="8">
    <source>
        <dbReference type="EMBL" id="BCL59886.1"/>
    </source>
</evidence>
<evidence type="ECO:0000313" key="9">
    <source>
        <dbReference type="Proteomes" id="UP000826725"/>
    </source>
</evidence>
<keyword evidence="4" id="KW-0804">Transcription</keyword>
<protein>
    <submittedName>
        <fullName evidence="8">Sigma-54-dependent Fis family transcriptional regulator</fullName>
    </submittedName>
</protein>
<sequence length="447" mass="49871">MPKILLAEDDEIMRISVSDRLKQCNWQVDEVDDGLKALSLSERHHYNLIISDIRMPGLDGLSLLGHVHTNSPETDIIMMTAYGSVDNAIDCLRKGAADYILKPFDMDDLIIRVNRLLDAQAVKTKCEALEESCKQRESGTRLFGDSPAMQQVYELIRQAAPTKATILVTGESGTGKELAARAIHMASNRRNQPFVSINCAAIPDGLMESELFGHERGAFTGADQKRKGKFELANKGTLLLDELGDLPGPLQAKLLRVLQESRFERVGGSKNISVDVRILACTSKDLQKEVEAGRFRQDLLYRLQVIPLKMPPLREHKEDIELLCNVFLKEFNSMHGRSVTITREAIECLKNYDFPGNARELRNLMERASVLCQGPEITPADLPTDIAGLQGESEDVGYNLAKNIAVAEKNCLLRALKKSGGNRTKTAKLLGISRKNLWEKMKNYNLQ</sequence>
<keyword evidence="3" id="KW-0805">Transcription regulation</keyword>
<dbReference type="GO" id="GO:0043565">
    <property type="term" value="F:sequence-specific DNA binding"/>
    <property type="evidence" value="ECO:0007669"/>
    <property type="project" value="InterPro"/>
</dbReference>
<feature type="domain" description="Sigma-54 factor interaction" evidence="6">
    <location>
        <begin position="142"/>
        <end position="370"/>
    </location>
</feature>
<dbReference type="Pfam" id="PF25601">
    <property type="entry name" value="AAA_lid_14"/>
    <property type="match status" value="1"/>
</dbReference>
<dbReference type="SMART" id="SM00382">
    <property type="entry name" value="AAA"/>
    <property type="match status" value="1"/>
</dbReference>
<dbReference type="Pfam" id="PF02954">
    <property type="entry name" value="HTH_8"/>
    <property type="match status" value="1"/>
</dbReference>
<dbReference type="PROSITE" id="PS50110">
    <property type="entry name" value="RESPONSE_REGULATORY"/>
    <property type="match status" value="1"/>
</dbReference>
<dbReference type="Proteomes" id="UP000826725">
    <property type="component" value="Chromosome"/>
</dbReference>
<keyword evidence="1" id="KW-0547">Nucleotide-binding</keyword>
<keyword evidence="5" id="KW-0597">Phosphoprotein</keyword>
<evidence type="ECO:0000256" key="2">
    <source>
        <dbReference type="ARBA" id="ARBA00022840"/>
    </source>
</evidence>
<reference evidence="8" key="1">
    <citation type="submission" date="2020-09" db="EMBL/GenBank/DDBJ databases">
        <title>Desulfogranum mesoprofundum gen. nov., sp. nov., a novel mesophilic, sulfate-reducing chemolithoautotroph isolated from a deep-sea hydrothermal vent chimney in the Suiyo Seamount.</title>
        <authorList>
            <person name="Hashimoto Y."/>
            <person name="Nakagawa S."/>
        </authorList>
    </citation>
    <scope>NUCLEOTIDE SEQUENCE</scope>
    <source>
        <strain evidence="8">KT2</strain>
    </source>
</reference>
<evidence type="ECO:0000259" key="6">
    <source>
        <dbReference type="PROSITE" id="PS50045"/>
    </source>
</evidence>
<feature type="modified residue" description="4-aspartylphosphate" evidence="5">
    <location>
        <position position="52"/>
    </location>
</feature>
<dbReference type="InterPro" id="IPR025943">
    <property type="entry name" value="Sigma_54_int_dom_ATP-bd_2"/>
</dbReference>
<dbReference type="PANTHER" id="PTHR32071">
    <property type="entry name" value="TRANSCRIPTIONAL REGULATORY PROTEIN"/>
    <property type="match status" value="1"/>
</dbReference>
<dbReference type="InterPro" id="IPR001789">
    <property type="entry name" value="Sig_transdc_resp-reg_receiver"/>
</dbReference>
<dbReference type="AlphaFoldDB" id="A0A8D5JQC5"/>
<evidence type="ECO:0000259" key="7">
    <source>
        <dbReference type="PROSITE" id="PS50110"/>
    </source>
</evidence>
<proteinExistence type="predicted"/>